<keyword evidence="4" id="KW-1185">Reference proteome</keyword>
<evidence type="ECO:0000259" key="2">
    <source>
        <dbReference type="PROSITE" id="PS50006"/>
    </source>
</evidence>
<comment type="caution">
    <text evidence="3">The sequence shown here is derived from an EMBL/GenBank/DDBJ whole genome shotgun (WGS) entry which is preliminary data.</text>
</comment>
<feature type="compositionally biased region" description="Polar residues" evidence="1">
    <location>
        <begin position="82"/>
        <end position="96"/>
    </location>
</feature>
<feature type="compositionally biased region" description="Polar residues" evidence="1">
    <location>
        <begin position="12"/>
        <end position="40"/>
    </location>
</feature>
<gene>
    <name evidence="3" type="ORF">B0I35DRAFT_168684</name>
</gene>
<dbReference type="PROSITE" id="PS50006">
    <property type="entry name" value="FHA_DOMAIN"/>
    <property type="match status" value="1"/>
</dbReference>
<dbReference type="InterPro" id="IPR000253">
    <property type="entry name" value="FHA_dom"/>
</dbReference>
<accession>A0A8K0WVQ8</accession>
<feature type="domain" description="FHA" evidence="2">
    <location>
        <begin position="124"/>
        <end position="181"/>
    </location>
</feature>
<dbReference type="Proteomes" id="UP000813444">
    <property type="component" value="Unassembled WGS sequence"/>
</dbReference>
<protein>
    <recommendedName>
        <fullName evidence="2">FHA domain-containing protein</fullName>
    </recommendedName>
</protein>
<dbReference type="EMBL" id="JAGPNK010000003">
    <property type="protein sequence ID" value="KAH7324710.1"/>
    <property type="molecule type" value="Genomic_DNA"/>
</dbReference>
<organism evidence="3 4">
    <name type="scientific">Stachybotrys elegans</name>
    <dbReference type="NCBI Taxonomy" id="80388"/>
    <lineage>
        <taxon>Eukaryota</taxon>
        <taxon>Fungi</taxon>
        <taxon>Dikarya</taxon>
        <taxon>Ascomycota</taxon>
        <taxon>Pezizomycotina</taxon>
        <taxon>Sordariomycetes</taxon>
        <taxon>Hypocreomycetidae</taxon>
        <taxon>Hypocreales</taxon>
        <taxon>Stachybotryaceae</taxon>
        <taxon>Stachybotrys</taxon>
    </lineage>
</organism>
<dbReference type="OrthoDB" id="5348546at2759"/>
<reference evidence="3" key="1">
    <citation type="journal article" date="2021" name="Nat. Commun.">
        <title>Genetic determinants of endophytism in the Arabidopsis root mycobiome.</title>
        <authorList>
            <person name="Mesny F."/>
            <person name="Miyauchi S."/>
            <person name="Thiergart T."/>
            <person name="Pickel B."/>
            <person name="Atanasova L."/>
            <person name="Karlsson M."/>
            <person name="Huettel B."/>
            <person name="Barry K.W."/>
            <person name="Haridas S."/>
            <person name="Chen C."/>
            <person name="Bauer D."/>
            <person name="Andreopoulos W."/>
            <person name="Pangilinan J."/>
            <person name="LaButti K."/>
            <person name="Riley R."/>
            <person name="Lipzen A."/>
            <person name="Clum A."/>
            <person name="Drula E."/>
            <person name="Henrissat B."/>
            <person name="Kohler A."/>
            <person name="Grigoriev I.V."/>
            <person name="Martin F.M."/>
            <person name="Hacquard S."/>
        </authorList>
    </citation>
    <scope>NUCLEOTIDE SEQUENCE</scope>
    <source>
        <strain evidence="3">MPI-CAGE-CH-0235</strain>
    </source>
</reference>
<feature type="region of interest" description="Disordered" evidence="1">
    <location>
        <begin position="315"/>
        <end position="418"/>
    </location>
</feature>
<sequence length="531" mass="58267">MDSPSRSKRSSNEPTLPVNASFTFTSPSSNVVRSQPTGSKRSAPSSLLPPFEPLSSSPALPRPVKRQNIGNGMALKYPTPVPTSSTGILSSSPPRRTTMVRNASERAPLSAVPTLQLPENGEAVSMGRSSNSSTYQLSANRLVSRVHVRARYIAASNPLEPNKIEIVCTGWNGIQLHSQGRTWELFKGDSFTSETEGTELMVDVQDARVMIQWPKRSSECLANLSDSSWDDSPRSQTRGALLQSSPLRRTTRISSPVSPSPANTSSQRLLDLLPHDEDDHGIKIYEDEPELPAPKLLDVVDVNASMRTEATLSFSSDLSDLEDEHDPDEENDPIVHSFGPFGANISNRMASISTRSPQPPKAATRRPHIGSGITLSPRRADRDHIPSSPRKRSAAEMEGSPEPKEESRSPTPKPSVEVDPAISNHVINQLAFSRLSSTPLSSIMDNLPADVKTGLSKDTLRAMIESTACIGIITRVGKDAAGKALESQYYYLPENDDDEQRRAVVDGLRKPTLRNCRKQHKQYYWKRPRTP</sequence>
<name>A0A8K0WVQ8_9HYPO</name>
<proteinExistence type="predicted"/>
<feature type="compositionally biased region" description="Low complexity" evidence="1">
    <location>
        <begin position="42"/>
        <end position="59"/>
    </location>
</feature>
<feature type="compositionally biased region" description="Polar residues" evidence="1">
    <location>
        <begin position="344"/>
        <end position="356"/>
    </location>
</feature>
<evidence type="ECO:0000313" key="4">
    <source>
        <dbReference type="Proteomes" id="UP000813444"/>
    </source>
</evidence>
<evidence type="ECO:0000313" key="3">
    <source>
        <dbReference type="EMBL" id="KAH7324710.1"/>
    </source>
</evidence>
<feature type="compositionally biased region" description="Polar residues" evidence="1">
    <location>
        <begin position="234"/>
        <end position="266"/>
    </location>
</feature>
<evidence type="ECO:0000256" key="1">
    <source>
        <dbReference type="SAM" id="MobiDB-lite"/>
    </source>
</evidence>
<feature type="region of interest" description="Disordered" evidence="1">
    <location>
        <begin position="225"/>
        <end position="266"/>
    </location>
</feature>
<dbReference type="AlphaFoldDB" id="A0A8K0WVQ8"/>
<feature type="region of interest" description="Disordered" evidence="1">
    <location>
        <begin position="1"/>
        <end position="96"/>
    </location>
</feature>
<feature type="compositionally biased region" description="Acidic residues" evidence="1">
    <location>
        <begin position="319"/>
        <end position="332"/>
    </location>
</feature>